<protein>
    <recommendedName>
        <fullName evidence="1">Integrase core domain-containing protein</fullName>
    </recommendedName>
</protein>
<dbReference type="InterPro" id="IPR058913">
    <property type="entry name" value="Integrase_dom_put"/>
</dbReference>
<reference evidence="2" key="1">
    <citation type="submission" date="2018-11" db="EMBL/GenBank/DDBJ databases">
        <authorList>
            <person name="Alioto T."/>
            <person name="Alioto T."/>
        </authorList>
    </citation>
    <scope>NUCLEOTIDE SEQUENCE</scope>
</reference>
<feature type="domain" description="Integrase core" evidence="1">
    <location>
        <begin position="152"/>
        <end position="329"/>
    </location>
</feature>
<comment type="caution">
    <text evidence="2">The sequence shown here is derived from an EMBL/GenBank/DDBJ whole genome shotgun (WGS) entry which is preliminary data.</text>
</comment>
<keyword evidence="3" id="KW-1185">Reference proteome</keyword>
<accession>A0A8B6EL74</accession>
<evidence type="ECO:0000313" key="2">
    <source>
        <dbReference type="EMBL" id="VDI35360.1"/>
    </source>
</evidence>
<evidence type="ECO:0000259" key="1">
    <source>
        <dbReference type="Pfam" id="PF24764"/>
    </source>
</evidence>
<proteinExistence type="predicted"/>
<dbReference type="OrthoDB" id="6141539at2759"/>
<dbReference type="PANTHER" id="PTHR46791:SF13">
    <property type="entry name" value="CLR5 DOMAIN-CONTAINING PROTEIN"/>
    <property type="match status" value="1"/>
</dbReference>
<name>A0A8B6EL74_MYTGA</name>
<dbReference type="PANTHER" id="PTHR46791">
    <property type="entry name" value="EXPRESSED PROTEIN"/>
    <property type="match status" value="1"/>
</dbReference>
<evidence type="ECO:0000313" key="3">
    <source>
        <dbReference type="Proteomes" id="UP000596742"/>
    </source>
</evidence>
<organism evidence="2 3">
    <name type="scientific">Mytilus galloprovincialis</name>
    <name type="common">Mediterranean mussel</name>
    <dbReference type="NCBI Taxonomy" id="29158"/>
    <lineage>
        <taxon>Eukaryota</taxon>
        <taxon>Metazoa</taxon>
        <taxon>Spiralia</taxon>
        <taxon>Lophotrochozoa</taxon>
        <taxon>Mollusca</taxon>
        <taxon>Bivalvia</taxon>
        <taxon>Autobranchia</taxon>
        <taxon>Pteriomorphia</taxon>
        <taxon>Mytilida</taxon>
        <taxon>Mytiloidea</taxon>
        <taxon>Mytilidae</taxon>
        <taxon>Mytilinae</taxon>
        <taxon>Mytilus</taxon>
    </lineage>
</organism>
<dbReference type="Proteomes" id="UP000596742">
    <property type="component" value="Unassembled WGS sequence"/>
</dbReference>
<gene>
    <name evidence="2" type="ORF">MGAL_10B012328</name>
</gene>
<sequence length="418" mass="49232">MCARHNIMCAQNVIQIHSALMVRRLISSLKSERMEKYIRVYFEMGLDYMEILALLAKHHHYIISYRHLKRILKKLRLFRRKHYTPLEDVVAFIKDNIKGSGRLHGYRWMFMKCRQAGLTIQKEYVRIIMQIINPEGVEMRRKGRLHRREYCSKGPNFIWHLDSYDKLKPFGICINGCIDGFSRLIIWLEAGQTSSDPRVISGYFVKAILRKGGPMVIRGDLGTENSKVAEMQSFLRRNDNDTYARNNSAFLYGTSQHNQRIESWWGIYRKENSQFWMTFFKDIKEDGLFSGDHLHKNLIRFCFLRLIQKELLEVVSIWNAHKIRKNNKQHGVYGRPYVLYSVPEVYGTSDYVTSPDIDEVEICLEQSTYCSLPCDEDIYDLANLYMEELGHSLPTDAFEAATLYRCLLERFETDLALQ</sequence>
<dbReference type="EMBL" id="UYJE01005230">
    <property type="protein sequence ID" value="VDI35360.1"/>
    <property type="molecule type" value="Genomic_DNA"/>
</dbReference>
<dbReference type="Pfam" id="PF24764">
    <property type="entry name" value="rva_4"/>
    <property type="match status" value="1"/>
</dbReference>
<dbReference type="AlphaFoldDB" id="A0A8B6EL74"/>